<proteinExistence type="predicted"/>
<keyword evidence="3" id="KW-1185">Reference proteome</keyword>
<evidence type="ECO:0000313" key="3">
    <source>
        <dbReference type="Proteomes" id="UP001165652"/>
    </source>
</evidence>
<dbReference type="EMBL" id="JAQQLI010000019">
    <property type="protein sequence ID" value="MDC7786715.1"/>
    <property type="molecule type" value="Genomic_DNA"/>
</dbReference>
<dbReference type="CDD" id="cd11577">
    <property type="entry name" value="GH71"/>
    <property type="match status" value="1"/>
</dbReference>
<feature type="signal peptide" evidence="1">
    <location>
        <begin position="1"/>
        <end position="24"/>
    </location>
</feature>
<organism evidence="2 3">
    <name type="scientific">Rhodoplanes tepidamans</name>
    <name type="common">Rhodoplanes cryptolactis</name>
    <dbReference type="NCBI Taxonomy" id="200616"/>
    <lineage>
        <taxon>Bacteria</taxon>
        <taxon>Pseudomonadati</taxon>
        <taxon>Pseudomonadota</taxon>
        <taxon>Alphaproteobacteria</taxon>
        <taxon>Hyphomicrobiales</taxon>
        <taxon>Nitrobacteraceae</taxon>
        <taxon>Rhodoplanes</taxon>
    </lineage>
</organism>
<protein>
    <submittedName>
        <fullName evidence="2">Endo-1,3-alpha-glucanase family glycosylhydrolase</fullName>
    </submittedName>
</protein>
<dbReference type="InterPro" id="IPR005197">
    <property type="entry name" value="Glyco_hydro_71"/>
</dbReference>
<dbReference type="RefSeq" id="WP_272777563.1">
    <property type="nucleotide sequence ID" value="NZ_JAQQLI010000019.1"/>
</dbReference>
<dbReference type="Pfam" id="PF03659">
    <property type="entry name" value="Glyco_hydro_71"/>
    <property type="match status" value="1"/>
</dbReference>
<sequence length="451" mass="48621">MSTRRRLGTILAALAVTIAAPAGADAGEAPPRLVLAHYMACCPRSGLEATVADLSAEIAAARAAGIDGFSINFGAYAAEPHYPRIIARLFEAAAAFPDFHLVLSFDQMDVADSIPVAERYADHPSSLTQHGALVVSGFGLTPRWAETFSAGMRERGIPVRLVPNLLPARGGLWARISGATASGLRHTLDATPALAGLFTFGAGRPYDELETELRDAAALLARRSRIHMAGISPGYRGLGGNARVFENDGFEGMRRLWRAAIESGTPWVQLVTWNDWNEATYLQPFASPFATVWRDHPAWQRLPDHGGFLAASRWYIDWFKNGRPPPIGRDRLFYFYRPHLEDAEGVVDFAPETRGRPRFADTLVDRVHVATFLAAPADVTVTVGDRSQTTRVPAGAGAVSVPMAIGDVAVELRRPGAAPLRAVLPVPIGRTALPGNFDTLSGEVTFGESPR</sequence>
<keyword evidence="1" id="KW-0732">Signal</keyword>
<name>A0ABT5JAP2_RHOTP</name>
<accession>A0ABT5JAP2</accession>
<evidence type="ECO:0000256" key="1">
    <source>
        <dbReference type="SAM" id="SignalP"/>
    </source>
</evidence>
<comment type="caution">
    <text evidence="2">The sequence shown here is derived from an EMBL/GenBank/DDBJ whole genome shotgun (WGS) entry which is preliminary data.</text>
</comment>
<gene>
    <name evidence="2" type="ORF">PQJ73_13555</name>
</gene>
<reference evidence="2" key="2">
    <citation type="submission" date="2023-02" db="EMBL/GenBank/DDBJ databases">
        <authorList>
            <person name="Rayyan A."/>
            <person name="Meyer T."/>
            <person name="Kyndt J.A."/>
        </authorList>
    </citation>
    <scope>NUCLEOTIDE SEQUENCE</scope>
    <source>
        <strain evidence="2">DSM 9987</strain>
    </source>
</reference>
<reference evidence="2" key="1">
    <citation type="journal article" date="2023" name="Microbiol Resour">
        <title>Genome Sequences of Rhodoplanes serenus and Two Thermotolerant Strains, Rhodoplanes tepidamans and 'Rhodoplanes cryptolactis,' Further Refine the Genus.</title>
        <authorList>
            <person name="Rayyan A.A."/>
            <person name="Kyndt J.A."/>
        </authorList>
    </citation>
    <scope>NUCLEOTIDE SEQUENCE</scope>
    <source>
        <strain evidence="2">DSM 9987</strain>
    </source>
</reference>
<dbReference type="Proteomes" id="UP001165652">
    <property type="component" value="Unassembled WGS sequence"/>
</dbReference>
<feature type="chain" id="PRO_5045328475" evidence="1">
    <location>
        <begin position="25"/>
        <end position="451"/>
    </location>
</feature>
<evidence type="ECO:0000313" key="2">
    <source>
        <dbReference type="EMBL" id="MDC7786715.1"/>
    </source>
</evidence>
<dbReference type="Gene3D" id="3.20.20.80">
    <property type="entry name" value="Glycosidases"/>
    <property type="match status" value="1"/>
</dbReference>